<dbReference type="GO" id="GO:0003725">
    <property type="term" value="F:double-stranded RNA binding"/>
    <property type="evidence" value="ECO:0007669"/>
    <property type="project" value="TreeGrafter"/>
</dbReference>
<dbReference type="GO" id="GO:0016020">
    <property type="term" value="C:membrane"/>
    <property type="evidence" value="ECO:0007669"/>
    <property type="project" value="TreeGrafter"/>
</dbReference>
<dbReference type="GO" id="GO:0005654">
    <property type="term" value="C:nucleoplasm"/>
    <property type="evidence" value="ECO:0007669"/>
    <property type="project" value="TreeGrafter"/>
</dbReference>
<evidence type="ECO:0008006" key="6">
    <source>
        <dbReference type="Google" id="ProtNLM"/>
    </source>
</evidence>
<evidence type="ECO:0000313" key="5">
    <source>
        <dbReference type="Proteomes" id="UP000887568"/>
    </source>
</evidence>
<evidence type="ECO:0000259" key="3">
    <source>
        <dbReference type="Pfam" id="PF10421"/>
    </source>
</evidence>
<dbReference type="OrthoDB" id="9978031at2759"/>
<dbReference type="Gene3D" id="3.30.460.10">
    <property type="entry name" value="Beta Polymerase, domain 2"/>
    <property type="match status" value="1"/>
</dbReference>
<reference evidence="4" key="1">
    <citation type="submission" date="2022-11" db="UniProtKB">
        <authorList>
            <consortium name="EnsemblMetazoa"/>
        </authorList>
    </citation>
    <scope>IDENTIFICATION</scope>
</reference>
<evidence type="ECO:0000256" key="1">
    <source>
        <dbReference type="ARBA" id="ARBA00009526"/>
    </source>
</evidence>
<dbReference type="RefSeq" id="XP_038076374.1">
    <property type="nucleotide sequence ID" value="XM_038220446.1"/>
</dbReference>
<dbReference type="SUPFAM" id="SSF81631">
    <property type="entry name" value="PAP/OAS1 substrate-binding domain"/>
    <property type="match status" value="1"/>
</dbReference>
<proteinExistence type="inferred from homology"/>
<comment type="similarity">
    <text evidence="1">Belongs to the 2-5A synthase family.</text>
</comment>
<name>A0A914BJU5_PATMI</name>
<dbReference type="GO" id="GO:0005829">
    <property type="term" value="C:cytosol"/>
    <property type="evidence" value="ECO:0007669"/>
    <property type="project" value="TreeGrafter"/>
</dbReference>
<evidence type="ECO:0000313" key="4">
    <source>
        <dbReference type="EnsemblMetazoa" id="XP_038076374.1"/>
    </source>
</evidence>
<accession>A0A914BJU5</accession>
<evidence type="ECO:0000259" key="2">
    <source>
        <dbReference type="Pfam" id="PF01909"/>
    </source>
</evidence>
<protein>
    <recommendedName>
        <fullName evidence="6">2'-5' oligoadenylate synthase</fullName>
    </recommendedName>
</protein>
<keyword evidence="5" id="KW-1185">Reference proteome</keyword>
<feature type="domain" description="Polymerase nucleotidyl transferase" evidence="2">
    <location>
        <begin position="64"/>
        <end position="122"/>
    </location>
</feature>
<dbReference type="InterPro" id="IPR043519">
    <property type="entry name" value="NT_sf"/>
</dbReference>
<dbReference type="InterPro" id="IPR018952">
    <property type="entry name" value="2-5-oligoAdlate_synth_1_dom2/C"/>
</dbReference>
<dbReference type="GO" id="GO:0001730">
    <property type="term" value="F:2'-5'-oligoadenylate synthetase activity"/>
    <property type="evidence" value="ECO:0007669"/>
    <property type="project" value="TreeGrafter"/>
</dbReference>
<dbReference type="SUPFAM" id="SSF81301">
    <property type="entry name" value="Nucleotidyltransferase"/>
    <property type="match status" value="1"/>
</dbReference>
<dbReference type="AlphaFoldDB" id="A0A914BJU5"/>
<dbReference type="GeneID" id="119744502"/>
<dbReference type="PANTHER" id="PTHR11258:SF11">
    <property type="entry name" value="C2H2-TYPE DOMAIN-CONTAINING PROTEIN"/>
    <property type="match status" value="1"/>
</dbReference>
<dbReference type="PROSITE" id="PS50152">
    <property type="entry name" value="25A_SYNTH_3"/>
    <property type="match status" value="1"/>
</dbReference>
<sequence>MANAAAKRMELPWCEPMDPRKLETWYNENIQHGTEEFDRDCRRAVDEVVRSVHRMCSSNGLLFDVSKVIKGGSLGKGTMVKDLSDVDLVAFINPPHLRSIVELGPVVYRQKLAGIIRDLEAALKRLPFVDSRSVTSNAFLVNFTIRNLGPRKRSLGVDLLPTADNCYGHGRAHADMFRAMLQLPNGYDREFYSASLVEHQLQFMEPKPGHVKALIRLVKYWAYECLPDTLHKSYPLELITVYRWENAGKPERISKAQGLKDVLQVLTNLRGLRHYWAYLYDAALANQTITQLGYINPIVLDPANPTNNACWVYQKGNNIIMIEEAARATLKFNLLKDVVVSANWRG</sequence>
<dbReference type="Pfam" id="PF01909">
    <property type="entry name" value="NTP_transf_2"/>
    <property type="match status" value="1"/>
</dbReference>
<dbReference type="Pfam" id="PF10421">
    <property type="entry name" value="OAS1_C"/>
    <property type="match status" value="1"/>
</dbReference>
<organism evidence="4 5">
    <name type="scientific">Patiria miniata</name>
    <name type="common">Bat star</name>
    <name type="synonym">Asterina miniata</name>
    <dbReference type="NCBI Taxonomy" id="46514"/>
    <lineage>
        <taxon>Eukaryota</taxon>
        <taxon>Metazoa</taxon>
        <taxon>Echinodermata</taxon>
        <taxon>Eleutherozoa</taxon>
        <taxon>Asterozoa</taxon>
        <taxon>Asteroidea</taxon>
        <taxon>Valvatacea</taxon>
        <taxon>Valvatida</taxon>
        <taxon>Asterinidae</taxon>
        <taxon>Patiria</taxon>
    </lineage>
</organism>
<dbReference type="OMA" id="TFNVCEN"/>
<dbReference type="EnsemblMetazoa" id="XM_038220446.1">
    <property type="protein sequence ID" value="XP_038076374.1"/>
    <property type="gene ID" value="LOC119744502"/>
</dbReference>
<dbReference type="Gene3D" id="1.10.1410.20">
    <property type="entry name" value="2'-5'-oligoadenylate synthetase 1, domain 2"/>
    <property type="match status" value="1"/>
</dbReference>
<feature type="domain" description="2'-5'-oligoadenylate synthetase 1" evidence="3">
    <location>
        <begin position="191"/>
        <end position="331"/>
    </location>
</feature>
<dbReference type="PANTHER" id="PTHR11258">
    <property type="entry name" value="2-5 OLIGOADENYLATE SYNTHETASE"/>
    <property type="match status" value="1"/>
</dbReference>
<dbReference type="Proteomes" id="UP000887568">
    <property type="component" value="Unplaced"/>
</dbReference>
<dbReference type="InterPro" id="IPR002934">
    <property type="entry name" value="Polymerase_NTP_transf_dom"/>
</dbReference>